<dbReference type="AlphaFoldDB" id="A0A2V2NF95"/>
<dbReference type="RefSeq" id="WP_109940489.1">
    <property type="nucleotide sequence ID" value="NZ_CP176366.1"/>
</dbReference>
<evidence type="ECO:0000313" key="3">
    <source>
        <dbReference type="Proteomes" id="UP000245934"/>
    </source>
</evidence>
<dbReference type="GO" id="GO:0005524">
    <property type="term" value="F:ATP binding"/>
    <property type="evidence" value="ECO:0007669"/>
    <property type="project" value="InterPro"/>
</dbReference>
<dbReference type="Pfam" id="PF00004">
    <property type="entry name" value="AAA"/>
    <property type="match status" value="1"/>
</dbReference>
<dbReference type="InterPro" id="IPR003959">
    <property type="entry name" value="ATPase_AAA_core"/>
</dbReference>
<dbReference type="NCBIfam" id="NF033453">
    <property type="entry name" value="BREX_3_BrxF"/>
    <property type="match status" value="1"/>
</dbReference>
<dbReference type="GeneID" id="97611053"/>
<feature type="domain" description="AAA+ ATPase" evidence="1">
    <location>
        <begin position="13"/>
        <end position="139"/>
    </location>
</feature>
<dbReference type="InterPro" id="IPR027417">
    <property type="entry name" value="P-loop_NTPase"/>
</dbReference>
<accession>A0A2V2NF95</accession>
<dbReference type="GO" id="GO:0016887">
    <property type="term" value="F:ATP hydrolysis activity"/>
    <property type="evidence" value="ECO:0007669"/>
    <property type="project" value="InterPro"/>
</dbReference>
<reference evidence="2 3" key="1">
    <citation type="submission" date="2018-05" db="EMBL/GenBank/DDBJ databases">
        <title>Draft genome of Methanospirillum stamsii Pt1.</title>
        <authorList>
            <person name="Dueholm M.S."/>
            <person name="Nielsen P.H."/>
            <person name="Bakmann L.F."/>
            <person name="Otzen D.E."/>
        </authorList>
    </citation>
    <scope>NUCLEOTIDE SEQUENCE [LARGE SCALE GENOMIC DNA]</scope>
    <source>
        <strain evidence="2 3">Pt1</strain>
    </source>
</reference>
<gene>
    <name evidence="2" type="ORF">DLD82_07530</name>
</gene>
<dbReference type="SUPFAM" id="SSF52540">
    <property type="entry name" value="P-loop containing nucleoside triphosphate hydrolases"/>
    <property type="match status" value="1"/>
</dbReference>
<evidence type="ECO:0000313" key="2">
    <source>
        <dbReference type="EMBL" id="PWR75058.1"/>
    </source>
</evidence>
<dbReference type="OrthoDB" id="9837at2157"/>
<sequence length="156" mass="17890">MDLQVLRDFENNNTGLFCLIGPSGSGKTSLLKEISASINCKIINLNRFISEKIYTDELNPDSQNIDLFLRNHARKEWNNTICLDNTEVVFSKPFNDLLPFSMFSSISKNMKIIMTVSARIQGDLIYFGDTGHVDYKKISRKDIDAQIFSLDTERWI</sequence>
<evidence type="ECO:0000259" key="1">
    <source>
        <dbReference type="SMART" id="SM00382"/>
    </source>
</evidence>
<organism evidence="2 3">
    <name type="scientific">Methanospirillum stamsii</name>
    <dbReference type="NCBI Taxonomy" id="1277351"/>
    <lineage>
        <taxon>Archaea</taxon>
        <taxon>Methanobacteriati</taxon>
        <taxon>Methanobacteriota</taxon>
        <taxon>Stenosarchaea group</taxon>
        <taxon>Methanomicrobia</taxon>
        <taxon>Methanomicrobiales</taxon>
        <taxon>Methanospirillaceae</taxon>
        <taxon>Methanospirillum</taxon>
    </lineage>
</organism>
<keyword evidence="3" id="KW-1185">Reference proteome</keyword>
<comment type="caution">
    <text evidence="2">The sequence shown here is derived from an EMBL/GenBank/DDBJ whole genome shotgun (WGS) entry which is preliminary data.</text>
</comment>
<name>A0A2V2NF95_9EURY</name>
<dbReference type="Gene3D" id="3.40.50.300">
    <property type="entry name" value="P-loop containing nucleotide triphosphate hydrolases"/>
    <property type="match status" value="1"/>
</dbReference>
<dbReference type="EMBL" id="QGMZ01000014">
    <property type="protein sequence ID" value="PWR75058.1"/>
    <property type="molecule type" value="Genomic_DNA"/>
</dbReference>
<dbReference type="SMART" id="SM00382">
    <property type="entry name" value="AAA"/>
    <property type="match status" value="1"/>
</dbReference>
<dbReference type="InterPro" id="IPR048067">
    <property type="entry name" value="BREX_3_BrxF"/>
</dbReference>
<proteinExistence type="predicted"/>
<dbReference type="InterPro" id="IPR003593">
    <property type="entry name" value="AAA+_ATPase"/>
</dbReference>
<protein>
    <submittedName>
        <fullName evidence="2">BREX-3 system P-loop-containing protein BrxF</fullName>
    </submittedName>
</protein>
<dbReference type="Proteomes" id="UP000245934">
    <property type="component" value="Unassembled WGS sequence"/>
</dbReference>